<feature type="signal peptide" evidence="4">
    <location>
        <begin position="1"/>
        <end position="21"/>
    </location>
</feature>
<evidence type="ECO:0000313" key="6">
    <source>
        <dbReference type="Proteomes" id="UP001431181"/>
    </source>
</evidence>
<dbReference type="PANTHER" id="PTHR30035">
    <property type="entry name" value="LIPOPROTEIN VACJ-RELATED"/>
    <property type="match status" value="1"/>
</dbReference>
<dbReference type="InterPro" id="IPR007428">
    <property type="entry name" value="MlaA"/>
</dbReference>
<feature type="chain" id="PRO_5047215644" evidence="4">
    <location>
        <begin position="22"/>
        <end position="288"/>
    </location>
</feature>
<keyword evidence="2 4" id="KW-0732">Signal</keyword>
<gene>
    <name evidence="5" type="ORF">ONZ52_23115</name>
</gene>
<dbReference type="Pfam" id="PF04333">
    <property type="entry name" value="MlaA"/>
    <property type="match status" value="1"/>
</dbReference>
<name>A0ABT3KM25_9GAMM</name>
<comment type="caution">
    <text evidence="5">The sequence shown here is derived from an EMBL/GenBank/DDBJ whole genome shotgun (WGS) entry which is preliminary data.</text>
</comment>
<feature type="compositionally biased region" description="Low complexity" evidence="3">
    <location>
        <begin position="259"/>
        <end position="269"/>
    </location>
</feature>
<dbReference type="PROSITE" id="PS51257">
    <property type="entry name" value="PROKAR_LIPOPROTEIN"/>
    <property type="match status" value="1"/>
</dbReference>
<feature type="compositionally biased region" description="Polar residues" evidence="3">
    <location>
        <begin position="279"/>
        <end position="288"/>
    </location>
</feature>
<evidence type="ECO:0000256" key="2">
    <source>
        <dbReference type="ARBA" id="ARBA00022729"/>
    </source>
</evidence>
<evidence type="ECO:0000256" key="1">
    <source>
        <dbReference type="ARBA" id="ARBA00010634"/>
    </source>
</evidence>
<evidence type="ECO:0000256" key="3">
    <source>
        <dbReference type="SAM" id="MobiDB-lite"/>
    </source>
</evidence>
<comment type="similarity">
    <text evidence="1">Belongs to the MlaA family.</text>
</comment>
<keyword evidence="6" id="KW-1185">Reference proteome</keyword>
<reference evidence="5" key="1">
    <citation type="submission" date="2022-11" db="EMBL/GenBank/DDBJ databases">
        <title>Marinomonas sp. nov., isolated from marine algae.</title>
        <authorList>
            <person name="Choi D.G."/>
            <person name="Kim J.M."/>
            <person name="Lee J.K."/>
            <person name="Baek J.H."/>
            <person name="Jeon C.O."/>
        </authorList>
    </citation>
    <scope>NUCLEOTIDE SEQUENCE</scope>
    <source>
        <strain evidence="5">KJ51-3</strain>
    </source>
</reference>
<dbReference type="PANTHER" id="PTHR30035:SF3">
    <property type="entry name" value="INTERMEMBRANE PHOSPHOLIPID TRANSPORT SYSTEM LIPOPROTEIN MLAA"/>
    <property type="match status" value="1"/>
</dbReference>
<proteinExistence type="inferred from homology"/>
<accession>A0ABT3KM25</accession>
<evidence type="ECO:0000313" key="5">
    <source>
        <dbReference type="EMBL" id="MCW4631614.1"/>
    </source>
</evidence>
<dbReference type="EMBL" id="JAPEUL010000012">
    <property type="protein sequence ID" value="MCW4631614.1"/>
    <property type="molecule type" value="Genomic_DNA"/>
</dbReference>
<protein>
    <submittedName>
        <fullName evidence="5">VacJ family lipoprotein</fullName>
    </submittedName>
</protein>
<feature type="compositionally biased region" description="Acidic residues" evidence="3">
    <location>
        <begin position="244"/>
        <end position="258"/>
    </location>
</feature>
<feature type="region of interest" description="Disordered" evidence="3">
    <location>
        <begin position="226"/>
        <end position="288"/>
    </location>
</feature>
<dbReference type="PRINTS" id="PR01805">
    <property type="entry name" value="VACJLIPOPROT"/>
</dbReference>
<evidence type="ECO:0000256" key="4">
    <source>
        <dbReference type="SAM" id="SignalP"/>
    </source>
</evidence>
<sequence length="288" mass="31373">MLKAIGTLLFGSLLLLVQSCAQVPVETKEDPWEGFNRSMFTFNDAVDGAVLKPIAEGYKAVTPNPVQKGVSNFFSNLGEIGNIVNNLLQGKWDATASSSFRFLINSTAGWFGIFDVASEMGLKKYDEDFGQTLGYWGVSSGPYLVLPFFGPSTVRDGSGLAIKYTYLDETSILDLNDDEELGLLALDVVQTRARLLSAESMIIGDRYSFIRDVYLQSRAYDVYDGNPPKKNKAIETPDPANDSWGEDAAGDSWGDEASSDSWGDGSSTSEETDVLSEGDFSTDSSWSE</sequence>
<organism evidence="5 6">
    <name type="scientific">Marinomonas rhodophyticola</name>
    <dbReference type="NCBI Taxonomy" id="2992803"/>
    <lineage>
        <taxon>Bacteria</taxon>
        <taxon>Pseudomonadati</taxon>
        <taxon>Pseudomonadota</taxon>
        <taxon>Gammaproteobacteria</taxon>
        <taxon>Oceanospirillales</taxon>
        <taxon>Oceanospirillaceae</taxon>
        <taxon>Marinomonas</taxon>
    </lineage>
</organism>
<dbReference type="RefSeq" id="WP_265220925.1">
    <property type="nucleotide sequence ID" value="NZ_JAPEUL010000012.1"/>
</dbReference>
<dbReference type="Proteomes" id="UP001431181">
    <property type="component" value="Unassembled WGS sequence"/>
</dbReference>
<keyword evidence="5" id="KW-0449">Lipoprotein</keyword>